<proteinExistence type="inferred from homology"/>
<dbReference type="InterPro" id="IPR015884">
    <property type="entry name" value="Malic_enzyme_CS"/>
</dbReference>
<keyword evidence="3 7" id="KW-0479">Metal-binding</keyword>
<evidence type="ECO:0000313" key="12">
    <source>
        <dbReference type="Proteomes" id="UP000278143"/>
    </source>
</evidence>
<sequence length="576" mass="63430">MPHTALLDTATPQDERQIRHLRGIMPAAIESMELQMERALEQLRRRAEPIDKYIFLSNLRNTNARLFYALLLDHLEEICPIIYTPTVGTACLEYSYIYPFLGTTNQPDGLYIRAEDLPAIDQLLDNYRAALPADPQICVVTDGSRILGLGDLGMNGMGIPVGKLQLYVGAAGLDPRRVLPICLDLGTNTQRYLDDPLYLGVRHRRPEDDEYYPLVADILHAVHRRFPQMLIQFEDFSSERAFELLKRHRDEMLSFNDDIQGTGAVILSGFMNAIEQVGKPIDEHRILFFGAGSAGVGVAKQLSEHFIRAGGLSEEEAKRRFWLVDSKGLITHDRGDRLPEHKVYFARDDNDGQQCRSLDEAIEYVKPTALIGLSAQASTFTPEIIARLAALNERPIIFPLSNPATNAECDFETAMRHSDNRVIFASGTAFPAYTIPGTNERRVPGQGNNMYIFPGLGLGAVLAQPARVTDEMIYVAAAALAGARTSDEVAAGDLYPRIQRIREVSAKVATAVIRQACDDGQATAAAAIAAARSGDAALLAYVHHNMWHPTYDAPIHDASTLSTATLPSGNAGQSHI</sequence>
<dbReference type="GO" id="GO:0004471">
    <property type="term" value="F:malate dehydrogenase (decarboxylating) (NAD+) activity"/>
    <property type="evidence" value="ECO:0007669"/>
    <property type="project" value="TreeGrafter"/>
</dbReference>
<dbReference type="PANTHER" id="PTHR23406:SF32">
    <property type="entry name" value="NADP-DEPENDENT MALIC ENZYME"/>
    <property type="match status" value="1"/>
</dbReference>
<dbReference type="Proteomes" id="UP000278143">
    <property type="component" value="Unassembled WGS sequence"/>
</dbReference>
<dbReference type="Pfam" id="PF00390">
    <property type="entry name" value="malic"/>
    <property type="match status" value="1"/>
</dbReference>
<name>A0A4P9Z565_9FUNG</name>
<evidence type="ECO:0000256" key="8">
    <source>
        <dbReference type="RuleBase" id="RU003426"/>
    </source>
</evidence>
<dbReference type="GO" id="GO:0051287">
    <property type="term" value="F:NAD binding"/>
    <property type="evidence" value="ECO:0007669"/>
    <property type="project" value="InterPro"/>
</dbReference>
<feature type="binding site" evidence="7">
    <location>
        <position position="235"/>
    </location>
    <ligand>
        <name>a divalent metal cation</name>
        <dbReference type="ChEBI" id="CHEBI:60240"/>
    </ligand>
</feature>
<dbReference type="PRINTS" id="PR00072">
    <property type="entry name" value="MALOXRDTASE"/>
</dbReference>
<dbReference type="GO" id="GO:0006108">
    <property type="term" value="P:malate metabolic process"/>
    <property type="evidence" value="ECO:0007669"/>
    <property type="project" value="TreeGrafter"/>
</dbReference>
<dbReference type="InterPro" id="IPR012301">
    <property type="entry name" value="Malic_N_dom"/>
</dbReference>
<keyword evidence="4 8" id="KW-0560">Oxidoreductase</keyword>
<dbReference type="InterPro" id="IPR012302">
    <property type="entry name" value="Malic_NAD-bd"/>
</dbReference>
<dbReference type="PROSITE" id="PS00331">
    <property type="entry name" value="MALIC_ENZYMES"/>
    <property type="match status" value="1"/>
</dbReference>
<feature type="binding site" evidence="7">
    <location>
        <position position="234"/>
    </location>
    <ligand>
        <name>a divalent metal cation</name>
        <dbReference type="ChEBI" id="CHEBI:60240"/>
    </ligand>
</feature>
<dbReference type="OrthoDB" id="5365701at2759"/>
<comment type="similarity">
    <text evidence="2 8">Belongs to the malic enzymes family.</text>
</comment>
<evidence type="ECO:0000256" key="6">
    <source>
        <dbReference type="PIRSR" id="PIRSR000106-2"/>
    </source>
</evidence>
<evidence type="ECO:0000256" key="3">
    <source>
        <dbReference type="ARBA" id="ARBA00022723"/>
    </source>
</evidence>
<protein>
    <recommendedName>
        <fullName evidence="8">Malic enzyme</fullName>
    </recommendedName>
</protein>
<dbReference type="AlphaFoldDB" id="A0A4P9Z565"/>
<feature type="binding site" evidence="6">
    <location>
        <position position="402"/>
    </location>
    <ligand>
        <name>(S)-malate</name>
        <dbReference type="ChEBI" id="CHEBI:15589"/>
    </ligand>
</feature>
<keyword evidence="12" id="KW-1185">Reference proteome</keyword>
<dbReference type="PIRSF" id="PIRSF000106">
    <property type="entry name" value="ME"/>
    <property type="match status" value="1"/>
</dbReference>
<gene>
    <name evidence="11" type="ORF">SYNPS1DRAFT_12218</name>
</gene>
<feature type="active site" description="Proton donor" evidence="5">
    <location>
        <position position="83"/>
    </location>
</feature>
<dbReference type="GO" id="GO:0005739">
    <property type="term" value="C:mitochondrion"/>
    <property type="evidence" value="ECO:0007669"/>
    <property type="project" value="TreeGrafter"/>
</dbReference>
<feature type="binding site" evidence="7">
    <location>
        <position position="258"/>
    </location>
    <ligand>
        <name>a divalent metal cation</name>
        <dbReference type="ChEBI" id="CHEBI:60240"/>
    </ligand>
</feature>
<evidence type="ECO:0000256" key="2">
    <source>
        <dbReference type="ARBA" id="ARBA00008785"/>
    </source>
</evidence>
<dbReference type="PANTHER" id="PTHR23406">
    <property type="entry name" value="MALIC ENZYME-RELATED"/>
    <property type="match status" value="1"/>
</dbReference>
<dbReference type="Pfam" id="PF03949">
    <property type="entry name" value="Malic_M"/>
    <property type="match status" value="1"/>
</dbReference>
<dbReference type="Gene3D" id="3.40.50.720">
    <property type="entry name" value="NAD(P)-binding Rossmann-like Domain"/>
    <property type="match status" value="1"/>
</dbReference>
<dbReference type="SMART" id="SM00919">
    <property type="entry name" value="Malic_M"/>
    <property type="match status" value="1"/>
</dbReference>
<dbReference type="FunFam" id="3.40.50.720:FF:000182">
    <property type="entry name" value="NAD-dependent malic enzyme"/>
    <property type="match status" value="1"/>
</dbReference>
<evidence type="ECO:0000256" key="5">
    <source>
        <dbReference type="PIRSR" id="PIRSR000106-1"/>
    </source>
</evidence>
<dbReference type="InterPro" id="IPR046346">
    <property type="entry name" value="Aminoacid_DH-like_N_sf"/>
</dbReference>
<feature type="domain" description="Malic enzyme NAD-binding" evidence="9">
    <location>
        <begin position="259"/>
        <end position="517"/>
    </location>
</feature>
<dbReference type="GO" id="GO:0046872">
    <property type="term" value="F:metal ion binding"/>
    <property type="evidence" value="ECO:0007669"/>
    <property type="project" value="UniProtKB-KW"/>
</dbReference>
<feature type="binding site" evidence="6">
    <location>
        <position position="448"/>
    </location>
    <ligand>
        <name>(S)-malate</name>
        <dbReference type="ChEBI" id="CHEBI:15589"/>
    </ligand>
</feature>
<evidence type="ECO:0000256" key="7">
    <source>
        <dbReference type="PIRSR" id="PIRSR000106-3"/>
    </source>
</evidence>
<dbReference type="Gene3D" id="3.40.50.10380">
    <property type="entry name" value="Malic enzyme, N-terminal domain"/>
    <property type="match status" value="1"/>
</dbReference>
<dbReference type="SMART" id="SM01274">
    <property type="entry name" value="malic"/>
    <property type="match status" value="1"/>
</dbReference>
<feature type="binding site" evidence="6">
    <location>
        <position position="145"/>
    </location>
    <ligand>
        <name>(S)-malate</name>
        <dbReference type="ChEBI" id="CHEBI:15589"/>
    </ligand>
</feature>
<feature type="domain" description="Malic enzyme N-terminal" evidence="10">
    <location>
        <begin position="60"/>
        <end position="249"/>
    </location>
</feature>
<dbReference type="InterPro" id="IPR037062">
    <property type="entry name" value="Malic_N_dom_sf"/>
</dbReference>
<evidence type="ECO:0000256" key="1">
    <source>
        <dbReference type="ARBA" id="ARBA00001936"/>
    </source>
</evidence>
<comment type="cofactor">
    <cofactor evidence="1">
        <name>Mn(2+)</name>
        <dbReference type="ChEBI" id="CHEBI:29035"/>
    </cofactor>
</comment>
<dbReference type="SUPFAM" id="SSF53223">
    <property type="entry name" value="Aminoacid dehydrogenase-like, N-terminal domain"/>
    <property type="match status" value="1"/>
</dbReference>
<dbReference type="EMBL" id="KZ989158">
    <property type="protein sequence ID" value="RKP27747.1"/>
    <property type="molecule type" value="Genomic_DNA"/>
</dbReference>
<dbReference type="NCBIfam" id="NF010052">
    <property type="entry name" value="PRK13529.1"/>
    <property type="match status" value="1"/>
</dbReference>
<evidence type="ECO:0000256" key="4">
    <source>
        <dbReference type="ARBA" id="ARBA00023002"/>
    </source>
</evidence>
<dbReference type="InterPro" id="IPR036291">
    <property type="entry name" value="NAD(P)-bd_dom_sf"/>
</dbReference>
<dbReference type="InterPro" id="IPR001891">
    <property type="entry name" value="Malic_OxRdtase"/>
</dbReference>
<reference evidence="12" key="1">
    <citation type="journal article" date="2018" name="Nat. Microbiol.">
        <title>Leveraging single-cell genomics to expand the fungal tree of life.</title>
        <authorList>
            <person name="Ahrendt S.R."/>
            <person name="Quandt C.A."/>
            <person name="Ciobanu D."/>
            <person name="Clum A."/>
            <person name="Salamov A."/>
            <person name="Andreopoulos B."/>
            <person name="Cheng J.F."/>
            <person name="Woyke T."/>
            <person name="Pelin A."/>
            <person name="Henrissat B."/>
            <person name="Reynolds N.K."/>
            <person name="Benny G.L."/>
            <person name="Smith M.E."/>
            <person name="James T.Y."/>
            <person name="Grigoriev I.V."/>
        </authorList>
    </citation>
    <scope>NUCLEOTIDE SEQUENCE [LARGE SCALE GENOMIC DNA]</scope>
    <source>
        <strain evidence="12">Benny S71-1</strain>
    </source>
</reference>
<dbReference type="SUPFAM" id="SSF51735">
    <property type="entry name" value="NAD(P)-binding Rossmann-fold domains"/>
    <property type="match status" value="1"/>
</dbReference>
<evidence type="ECO:0000259" key="10">
    <source>
        <dbReference type="SMART" id="SM01274"/>
    </source>
</evidence>
<evidence type="ECO:0000259" key="9">
    <source>
        <dbReference type="SMART" id="SM00919"/>
    </source>
</evidence>
<accession>A0A4P9Z565</accession>
<organism evidence="11 12">
    <name type="scientific">Syncephalis pseudoplumigaleata</name>
    <dbReference type="NCBI Taxonomy" id="1712513"/>
    <lineage>
        <taxon>Eukaryota</taxon>
        <taxon>Fungi</taxon>
        <taxon>Fungi incertae sedis</taxon>
        <taxon>Zoopagomycota</taxon>
        <taxon>Zoopagomycotina</taxon>
        <taxon>Zoopagomycetes</taxon>
        <taxon>Zoopagales</taxon>
        <taxon>Piptocephalidaceae</taxon>
        <taxon>Syncephalis</taxon>
    </lineage>
</organism>
<evidence type="ECO:0000313" key="11">
    <source>
        <dbReference type="EMBL" id="RKP27747.1"/>
    </source>
</evidence>
<feature type="active site" description="Proton acceptor" evidence="5">
    <location>
        <position position="163"/>
    </location>
</feature>
<comment type="cofactor">
    <cofactor evidence="7">
        <name>Mg(2+)</name>
        <dbReference type="ChEBI" id="CHEBI:18420"/>
    </cofactor>
    <cofactor evidence="7">
        <name>Mn(2+)</name>
        <dbReference type="ChEBI" id="CHEBI:29035"/>
    </cofactor>
    <text evidence="7">Divalent metal cations. Prefers magnesium or manganese.</text>
</comment>